<comment type="caution">
    <text evidence="2">The sequence shown here is derived from an EMBL/GenBank/DDBJ whole genome shotgun (WGS) entry which is preliminary data.</text>
</comment>
<dbReference type="EMBL" id="JBJUIK010000016">
    <property type="protein sequence ID" value="KAL3500140.1"/>
    <property type="molecule type" value="Genomic_DNA"/>
</dbReference>
<evidence type="ECO:0000313" key="2">
    <source>
        <dbReference type="EMBL" id="KAL3500140.1"/>
    </source>
</evidence>
<organism evidence="2 3">
    <name type="scientific">Cinchona calisaya</name>
    <dbReference type="NCBI Taxonomy" id="153742"/>
    <lineage>
        <taxon>Eukaryota</taxon>
        <taxon>Viridiplantae</taxon>
        <taxon>Streptophyta</taxon>
        <taxon>Embryophyta</taxon>
        <taxon>Tracheophyta</taxon>
        <taxon>Spermatophyta</taxon>
        <taxon>Magnoliopsida</taxon>
        <taxon>eudicotyledons</taxon>
        <taxon>Gunneridae</taxon>
        <taxon>Pentapetalae</taxon>
        <taxon>asterids</taxon>
        <taxon>lamiids</taxon>
        <taxon>Gentianales</taxon>
        <taxon>Rubiaceae</taxon>
        <taxon>Cinchonoideae</taxon>
        <taxon>Cinchoneae</taxon>
        <taxon>Cinchona</taxon>
    </lineage>
</organism>
<keyword evidence="3" id="KW-1185">Reference proteome</keyword>
<evidence type="ECO:0000313" key="3">
    <source>
        <dbReference type="Proteomes" id="UP001630127"/>
    </source>
</evidence>
<protein>
    <submittedName>
        <fullName evidence="2">Uncharacterized protein</fullName>
    </submittedName>
</protein>
<reference evidence="2 3" key="1">
    <citation type="submission" date="2024-11" db="EMBL/GenBank/DDBJ databases">
        <title>A near-complete genome assembly of Cinchona calisaya.</title>
        <authorList>
            <person name="Lian D.C."/>
            <person name="Zhao X.W."/>
            <person name="Wei L."/>
        </authorList>
    </citation>
    <scope>NUCLEOTIDE SEQUENCE [LARGE SCALE GENOMIC DNA]</scope>
    <source>
        <tissue evidence="2">Nenye</tissue>
    </source>
</reference>
<dbReference type="Proteomes" id="UP001630127">
    <property type="component" value="Unassembled WGS sequence"/>
</dbReference>
<gene>
    <name evidence="2" type="ORF">ACH5RR_039233</name>
</gene>
<proteinExistence type="predicted"/>
<accession>A0ABD2Y2W8</accession>
<feature type="region of interest" description="Disordered" evidence="1">
    <location>
        <begin position="1"/>
        <end position="22"/>
    </location>
</feature>
<name>A0ABD2Y2W8_9GENT</name>
<dbReference type="AlphaFoldDB" id="A0ABD2Y2W8"/>
<evidence type="ECO:0000256" key="1">
    <source>
        <dbReference type="SAM" id="MobiDB-lite"/>
    </source>
</evidence>
<sequence length="88" mass="9470">MEEGGGIGKDEEKGGTDLPEIVGPAGGWPISLNSMTNLDGAIVEGRTWLGKATIKYLGKCGAQRKLFPSGFRMLVQNYEVVQSHCEML</sequence>